<organism evidence="10 11">
    <name type="scientific">Hyaloscypha variabilis (strain UAMH 11265 / GT02V1 / F)</name>
    <name type="common">Meliniomyces variabilis</name>
    <dbReference type="NCBI Taxonomy" id="1149755"/>
    <lineage>
        <taxon>Eukaryota</taxon>
        <taxon>Fungi</taxon>
        <taxon>Dikarya</taxon>
        <taxon>Ascomycota</taxon>
        <taxon>Pezizomycotina</taxon>
        <taxon>Leotiomycetes</taxon>
        <taxon>Helotiales</taxon>
        <taxon>Hyaloscyphaceae</taxon>
        <taxon>Hyaloscypha</taxon>
        <taxon>Hyaloscypha variabilis</taxon>
    </lineage>
</organism>
<dbReference type="AlphaFoldDB" id="A0A2J6RF38"/>
<dbReference type="CDD" id="cd10455">
    <property type="entry name" value="GIY-YIG_SLX1"/>
    <property type="match status" value="1"/>
</dbReference>
<comment type="caution">
    <text evidence="8">Lacks conserved residue(s) required for the propagation of feature annotation.</text>
</comment>
<evidence type="ECO:0000313" key="11">
    <source>
        <dbReference type="Proteomes" id="UP000235786"/>
    </source>
</evidence>
<comment type="function">
    <text evidence="8">Catalytic subunit of the SLX1-SLX4 structure-specific endonuclease that resolves DNA secondary structures generated during DNA repair and recombination. Has endonuclease activity towards branched DNA substrates, introducing single-strand cuts in duplex DNA close to junctions with ss-DNA.</text>
</comment>
<dbReference type="HAMAP" id="MF_03100">
    <property type="entry name" value="Endonuc_su_Slx1"/>
    <property type="match status" value="1"/>
</dbReference>
<comment type="subcellular location">
    <subcellularLocation>
        <location evidence="8">Nucleus</location>
    </subcellularLocation>
</comment>
<comment type="subunit">
    <text evidence="8">Forms a heterodimer with SLX4.</text>
</comment>
<dbReference type="GO" id="GO:0008821">
    <property type="term" value="F:crossover junction DNA endonuclease activity"/>
    <property type="evidence" value="ECO:0007669"/>
    <property type="project" value="TreeGrafter"/>
</dbReference>
<keyword evidence="1 8" id="KW-0540">Nuclease</keyword>
<comment type="similarity">
    <text evidence="8">Belongs to the SLX1 family.</text>
</comment>
<protein>
    <recommendedName>
        <fullName evidence="9">GIY-YIG domain-containing protein</fullName>
    </recommendedName>
</protein>
<evidence type="ECO:0000256" key="7">
    <source>
        <dbReference type="ARBA" id="ARBA00023242"/>
    </source>
</evidence>
<dbReference type="SUPFAM" id="SSF82771">
    <property type="entry name" value="GIY-YIG endonuclease"/>
    <property type="match status" value="1"/>
</dbReference>
<keyword evidence="3 8" id="KW-0227">DNA damage</keyword>
<dbReference type="GO" id="GO:0000724">
    <property type="term" value="P:double-strand break repair via homologous recombination"/>
    <property type="evidence" value="ECO:0007669"/>
    <property type="project" value="TreeGrafter"/>
</dbReference>
<comment type="cofactor">
    <cofactor evidence="8">
        <name>a divalent metal cation</name>
        <dbReference type="ChEBI" id="CHEBI:60240"/>
    </cofactor>
</comment>
<dbReference type="STRING" id="1149755.A0A2J6RF38"/>
<dbReference type="OrthoDB" id="24645at2759"/>
<dbReference type="InterPro" id="IPR050381">
    <property type="entry name" value="SLX1_endonuclease"/>
</dbReference>
<keyword evidence="11" id="KW-1185">Reference proteome</keyword>
<evidence type="ECO:0000256" key="5">
    <source>
        <dbReference type="ARBA" id="ARBA00023172"/>
    </source>
</evidence>
<dbReference type="FunFam" id="3.40.1440.10:FF:000006">
    <property type="entry name" value="Structure-specific endonuclease subunit SLX1"/>
    <property type="match status" value="1"/>
</dbReference>
<accession>A0A2J6RF38</accession>
<dbReference type="InterPro" id="IPR013083">
    <property type="entry name" value="Znf_RING/FYVE/PHD"/>
</dbReference>
<dbReference type="Gene3D" id="3.40.1440.10">
    <property type="entry name" value="GIY-YIG endonuclease"/>
    <property type="match status" value="1"/>
</dbReference>
<evidence type="ECO:0000256" key="8">
    <source>
        <dbReference type="HAMAP-Rule" id="MF_03100"/>
    </source>
</evidence>
<reference evidence="10 11" key="1">
    <citation type="submission" date="2016-04" db="EMBL/GenBank/DDBJ databases">
        <title>A degradative enzymes factory behind the ericoid mycorrhizal symbiosis.</title>
        <authorList>
            <consortium name="DOE Joint Genome Institute"/>
            <person name="Martino E."/>
            <person name="Morin E."/>
            <person name="Grelet G."/>
            <person name="Kuo A."/>
            <person name="Kohler A."/>
            <person name="Daghino S."/>
            <person name="Barry K."/>
            <person name="Choi C."/>
            <person name="Cichocki N."/>
            <person name="Clum A."/>
            <person name="Copeland A."/>
            <person name="Hainaut M."/>
            <person name="Haridas S."/>
            <person name="Labutti K."/>
            <person name="Lindquist E."/>
            <person name="Lipzen A."/>
            <person name="Khouja H.-R."/>
            <person name="Murat C."/>
            <person name="Ohm R."/>
            <person name="Olson A."/>
            <person name="Spatafora J."/>
            <person name="Veneault-Fourrey C."/>
            <person name="Henrissat B."/>
            <person name="Grigoriev I."/>
            <person name="Martin F."/>
            <person name="Perotto S."/>
        </authorList>
    </citation>
    <scope>NUCLEOTIDE SEQUENCE [LARGE SCALE GENOMIC DNA]</scope>
    <source>
        <strain evidence="10 11">F</strain>
    </source>
</reference>
<name>A0A2J6RF38_HYAVF</name>
<dbReference type="PROSITE" id="PS50164">
    <property type="entry name" value="GIY_YIG"/>
    <property type="match status" value="1"/>
</dbReference>
<dbReference type="Gene3D" id="3.30.40.10">
    <property type="entry name" value="Zinc/RING finger domain, C3HC4 (zinc finger)"/>
    <property type="match status" value="1"/>
</dbReference>
<dbReference type="GO" id="GO:0033557">
    <property type="term" value="C:Slx1-Slx4 complex"/>
    <property type="evidence" value="ECO:0007669"/>
    <property type="project" value="UniProtKB-UniRule"/>
</dbReference>
<evidence type="ECO:0000256" key="4">
    <source>
        <dbReference type="ARBA" id="ARBA00022801"/>
    </source>
</evidence>
<keyword evidence="4 8" id="KW-0378">Hydrolase</keyword>
<gene>
    <name evidence="10" type="ORF">L207DRAFT_585489</name>
</gene>
<proteinExistence type="inferred from homology"/>
<dbReference type="Pfam" id="PF21202">
    <property type="entry name" value="SLX1_C"/>
    <property type="match status" value="1"/>
</dbReference>
<evidence type="ECO:0000256" key="2">
    <source>
        <dbReference type="ARBA" id="ARBA00022759"/>
    </source>
</evidence>
<dbReference type="PANTHER" id="PTHR20208:SF10">
    <property type="entry name" value="STRUCTURE-SPECIFIC ENDONUCLEASE SUBUNIT SLX1"/>
    <property type="match status" value="1"/>
</dbReference>
<evidence type="ECO:0000256" key="3">
    <source>
        <dbReference type="ARBA" id="ARBA00022763"/>
    </source>
</evidence>
<dbReference type="InterPro" id="IPR048749">
    <property type="entry name" value="SLX1_C"/>
</dbReference>
<dbReference type="EMBL" id="KZ613949">
    <property type="protein sequence ID" value="PMD37134.1"/>
    <property type="molecule type" value="Genomic_DNA"/>
</dbReference>
<keyword evidence="7 8" id="KW-0539">Nucleus</keyword>
<keyword evidence="2 8" id="KW-0255">Endonuclease</keyword>
<dbReference type="GO" id="GO:0017108">
    <property type="term" value="F:5'-flap endonuclease activity"/>
    <property type="evidence" value="ECO:0007669"/>
    <property type="project" value="InterPro"/>
</dbReference>
<feature type="domain" description="GIY-YIG" evidence="9">
    <location>
        <begin position="9"/>
        <end position="91"/>
    </location>
</feature>
<keyword evidence="6 8" id="KW-0234">DNA repair</keyword>
<evidence type="ECO:0000259" key="9">
    <source>
        <dbReference type="PROSITE" id="PS50164"/>
    </source>
</evidence>
<dbReference type="PANTHER" id="PTHR20208">
    <property type="entry name" value="STRUCTURE-SPECIFIC ENDONUCLEASE SUBUNIT SLX1"/>
    <property type="match status" value="1"/>
</dbReference>
<evidence type="ECO:0000313" key="10">
    <source>
        <dbReference type="EMBL" id="PMD37134.1"/>
    </source>
</evidence>
<dbReference type="InterPro" id="IPR000305">
    <property type="entry name" value="GIY-YIG_endonuc"/>
</dbReference>
<dbReference type="InterPro" id="IPR027520">
    <property type="entry name" value="Slx1"/>
</dbReference>
<evidence type="ECO:0000256" key="6">
    <source>
        <dbReference type="ARBA" id="ARBA00023204"/>
    </source>
</evidence>
<dbReference type="InterPro" id="IPR035901">
    <property type="entry name" value="GIY-YIG_endonuc_sf"/>
</dbReference>
<dbReference type="Proteomes" id="UP000235786">
    <property type="component" value="Unassembled WGS sequence"/>
</dbReference>
<keyword evidence="5 8" id="KW-0233">DNA recombination</keyword>
<sequence length="408" mass="46301">MPLDRPIPPFYCCYLLRSTIRPSSVYVGSTPHPVRRLRQHNGEAKGGAVRTSRPSLRPWEMTCIVTGFPSHIAALQFEWAWQNPHVTLHIPPESRIQHATQKKRSGQPKRPRHSVTSLISNLHLLLRVPSFSRWPLQLRFFSQDVYKAWLKWCKTATEPIRDSITIIQDFPPSDLVSDNESGSPKRKKAKLTHGIAKLIVDYSNEKPHVEKGKNIVDFEREGSCAICHGELEHDAGIYTICPNKACESVSHLTCLSHHFLKDEEDALIPVKGHCPNCKAEIRWVDVVKELSLRIRGQKEVEKLLKEKRVRKGKAVTASQATNIDTEEDEDDDELENEIEMLREGNFGRMGTDMSSTWHEIDNSDDSDTESIISNTSKAKQATSYKGVQAIGLKTVIEDTDWEDAEIID</sequence>
<evidence type="ECO:0000256" key="1">
    <source>
        <dbReference type="ARBA" id="ARBA00022722"/>
    </source>
</evidence>
<dbReference type="Pfam" id="PF01541">
    <property type="entry name" value="GIY-YIG"/>
    <property type="match status" value="1"/>
</dbReference>